<evidence type="ECO:0000313" key="2">
    <source>
        <dbReference type="Proteomes" id="UP001281147"/>
    </source>
</evidence>
<proteinExistence type="predicted"/>
<organism evidence="1 2">
    <name type="scientific">Vermiconidia calcicola</name>
    <dbReference type="NCBI Taxonomy" id="1690605"/>
    <lineage>
        <taxon>Eukaryota</taxon>
        <taxon>Fungi</taxon>
        <taxon>Dikarya</taxon>
        <taxon>Ascomycota</taxon>
        <taxon>Pezizomycotina</taxon>
        <taxon>Dothideomycetes</taxon>
        <taxon>Dothideomycetidae</taxon>
        <taxon>Mycosphaerellales</taxon>
        <taxon>Extremaceae</taxon>
        <taxon>Vermiconidia</taxon>
    </lineage>
</organism>
<keyword evidence="2" id="KW-1185">Reference proteome</keyword>
<protein>
    <submittedName>
        <fullName evidence="1">Uncharacterized protein</fullName>
    </submittedName>
</protein>
<name>A0ACC3N9M4_9PEZI</name>
<reference evidence="1" key="1">
    <citation type="submission" date="2023-07" db="EMBL/GenBank/DDBJ databases">
        <title>Black Yeasts Isolated from many extreme environments.</title>
        <authorList>
            <person name="Coleine C."/>
            <person name="Stajich J.E."/>
            <person name="Selbmann L."/>
        </authorList>
    </citation>
    <scope>NUCLEOTIDE SEQUENCE</scope>
    <source>
        <strain evidence="1">CCFEE 5714</strain>
    </source>
</reference>
<comment type="caution">
    <text evidence="1">The sequence shown here is derived from an EMBL/GenBank/DDBJ whole genome shotgun (WGS) entry which is preliminary data.</text>
</comment>
<gene>
    <name evidence="1" type="ORF">LTR37_009200</name>
</gene>
<evidence type="ECO:0000313" key="1">
    <source>
        <dbReference type="EMBL" id="KAK3712109.1"/>
    </source>
</evidence>
<accession>A0ACC3N9M4</accession>
<sequence length="367" mass="41696">MKTASRIPYLTLLEDFEVPSAAARVFAVPELLELILLQLGQHDTGTELEDLFLFQSVNKTFRDTIQQSKKLQVLMSLAYEEGDASNPPRNNIDFFNRRSECFLPLIARYKQNWNKMFTAAIQLNGSNTVVEEFTVDSLNEHNARPALLTKTAFSKSGMTEHEAFAMFARQTRPGASWRRMKLSSRQTRSFITINVNFQPRAKRNGYTAMAFSNTGTSTPTVDGNGFTLGDLYFALETAAKRSSAERQKFDDDQLSARVCCRAFHEAMYDTPCEHAAIEEFCAAHLEDSVSSVDYSSLAEWAEKKRMHEESKLAAGVNFCRSAAEGTCHVCYAEYKYLDQGPGLILRRRELVEQDHWRYVEYGGKERD</sequence>
<dbReference type="EMBL" id="JAUTXU010000071">
    <property type="protein sequence ID" value="KAK3712109.1"/>
    <property type="molecule type" value="Genomic_DNA"/>
</dbReference>
<dbReference type="Proteomes" id="UP001281147">
    <property type="component" value="Unassembled WGS sequence"/>
</dbReference>